<dbReference type="Proteomes" id="UP000231382">
    <property type="component" value="Unassembled WGS sequence"/>
</dbReference>
<evidence type="ECO:0000313" key="8">
    <source>
        <dbReference type="Proteomes" id="UP000231382"/>
    </source>
</evidence>
<name>A0A2H0W6V7_9BACT</name>
<feature type="transmembrane region" description="Helical" evidence="6">
    <location>
        <begin position="43"/>
        <end position="59"/>
    </location>
</feature>
<reference evidence="8" key="1">
    <citation type="submission" date="2017-09" db="EMBL/GenBank/DDBJ databases">
        <title>Depth-based differentiation of microbial function through sediment-hosted aquifers and enrichment of novel symbionts in the deep terrestrial subsurface.</title>
        <authorList>
            <person name="Probst A.J."/>
            <person name="Ladd B."/>
            <person name="Jarett J.K."/>
            <person name="Geller-Mcgrath D.E."/>
            <person name="Sieber C.M.K."/>
            <person name="Emerson J.B."/>
            <person name="Anantharaman K."/>
            <person name="Thomas B.C."/>
            <person name="Malmstrom R."/>
            <person name="Stieglmeier M."/>
            <person name="Klingl A."/>
            <person name="Woyke T."/>
            <person name="Ryan C.M."/>
            <person name="Banfield J.F."/>
        </authorList>
    </citation>
    <scope>NUCLEOTIDE SEQUENCE [LARGE SCALE GENOMIC DNA]</scope>
</reference>
<dbReference type="GO" id="GO:0051301">
    <property type="term" value="P:cell division"/>
    <property type="evidence" value="ECO:0007669"/>
    <property type="project" value="InterPro"/>
</dbReference>
<feature type="transmembrane region" description="Helical" evidence="6">
    <location>
        <begin position="154"/>
        <end position="171"/>
    </location>
</feature>
<evidence type="ECO:0000256" key="3">
    <source>
        <dbReference type="ARBA" id="ARBA00022960"/>
    </source>
</evidence>
<sequence>MSTKIKTFDFSLMIIPIIFTVIGVSVIYSLVLGTASDGLATKQGVIALFGIVAMLVASFSDYRFFRGVAPITYVISVVLLILVNFFGKTTNGAENWLDLKYFQLQPSELAKVFLVISMSAFFSKLISRIRWSHIFISLCLLAPPLILILKEPDLGTAVVIMVTYLTILLLAKPSASKVAIIFLVIAAACGVITLSYKNVGSFGRLLATYQKERIAVFLDPSLDPYGRGYNIKQAQITVGSGGITGKGLGKGSQSQLQFLPEAHTDFIFAGIAESYGFLGSFVLLVLYCFFIIRFIDIAALSKDNFGMLLVFGLSSMFLIQLVISVGMNLGILPVTGIPLPFLSYGGTSLFVSYFAVGLAQSVYIRHHKINF</sequence>
<keyword evidence="4 6" id="KW-1133">Transmembrane helix</keyword>
<evidence type="ECO:0000256" key="2">
    <source>
        <dbReference type="ARBA" id="ARBA00022692"/>
    </source>
</evidence>
<dbReference type="NCBIfam" id="TIGR02210">
    <property type="entry name" value="rodA_shape"/>
    <property type="match status" value="1"/>
</dbReference>
<dbReference type="InterPro" id="IPR011923">
    <property type="entry name" value="RodA/MrdB"/>
</dbReference>
<gene>
    <name evidence="7" type="ORF">COT78_01140</name>
</gene>
<dbReference type="Pfam" id="PF01098">
    <property type="entry name" value="FTSW_RODA_SPOVE"/>
    <property type="match status" value="1"/>
</dbReference>
<evidence type="ECO:0000256" key="1">
    <source>
        <dbReference type="ARBA" id="ARBA00004141"/>
    </source>
</evidence>
<protein>
    <submittedName>
        <fullName evidence="7">Rod shape-determining protein RodA</fullName>
    </submittedName>
</protein>
<feature type="transmembrane region" description="Helical" evidence="6">
    <location>
        <begin position="71"/>
        <end position="89"/>
    </location>
</feature>
<dbReference type="GO" id="GO:0005886">
    <property type="term" value="C:plasma membrane"/>
    <property type="evidence" value="ECO:0007669"/>
    <property type="project" value="TreeGrafter"/>
</dbReference>
<comment type="caution">
    <text evidence="7">The sequence shown here is derived from an EMBL/GenBank/DDBJ whole genome shotgun (WGS) entry which is preliminary data.</text>
</comment>
<feature type="transmembrane region" description="Helical" evidence="6">
    <location>
        <begin position="131"/>
        <end position="148"/>
    </location>
</feature>
<feature type="transmembrane region" description="Helical" evidence="6">
    <location>
        <begin position="341"/>
        <end position="364"/>
    </location>
</feature>
<feature type="transmembrane region" description="Helical" evidence="6">
    <location>
        <begin position="307"/>
        <end position="329"/>
    </location>
</feature>
<feature type="transmembrane region" description="Helical" evidence="6">
    <location>
        <begin position="178"/>
        <end position="196"/>
    </location>
</feature>
<dbReference type="GO" id="GO:0008360">
    <property type="term" value="P:regulation of cell shape"/>
    <property type="evidence" value="ECO:0007669"/>
    <property type="project" value="UniProtKB-KW"/>
</dbReference>
<evidence type="ECO:0000256" key="5">
    <source>
        <dbReference type="ARBA" id="ARBA00023136"/>
    </source>
</evidence>
<comment type="subcellular location">
    <subcellularLocation>
        <location evidence="1">Membrane</location>
        <topology evidence="1">Multi-pass membrane protein</topology>
    </subcellularLocation>
</comment>
<keyword evidence="3" id="KW-0133">Cell shape</keyword>
<accession>A0A2H0W6V7</accession>
<dbReference type="GO" id="GO:0015648">
    <property type="term" value="F:lipid-linked peptidoglycan transporter activity"/>
    <property type="evidence" value="ECO:0007669"/>
    <property type="project" value="TreeGrafter"/>
</dbReference>
<dbReference type="GO" id="GO:0032153">
    <property type="term" value="C:cell division site"/>
    <property type="evidence" value="ECO:0007669"/>
    <property type="project" value="TreeGrafter"/>
</dbReference>
<dbReference type="PANTHER" id="PTHR30474:SF1">
    <property type="entry name" value="PEPTIDOGLYCAN GLYCOSYLTRANSFERASE MRDB"/>
    <property type="match status" value="1"/>
</dbReference>
<feature type="transmembrane region" description="Helical" evidence="6">
    <location>
        <begin position="275"/>
        <end position="295"/>
    </location>
</feature>
<feature type="transmembrane region" description="Helical" evidence="6">
    <location>
        <begin position="12"/>
        <end position="31"/>
    </location>
</feature>
<dbReference type="AlphaFoldDB" id="A0A2H0W6V7"/>
<organism evidence="7 8">
    <name type="scientific">Candidatus Berkelbacteria bacterium CG10_big_fil_rev_8_21_14_0_10_43_13</name>
    <dbReference type="NCBI Taxonomy" id="1974514"/>
    <lineage>
        <taxon>Bacteria</taxon>
        <taxon>Candidatus Berkelbacteria</taxon>
    </lineage>
</organism>
<keyword evidence="5 6" id="KW-0472">Membrane</keyword>
<dbReference type="InterPro" id="IPR001182">
    <property type="entry name" value="FtsW/RodA"/>
</dbReference>
<keyword evidence="2 6" id="KW-0812">Transmembrane</keyword>
<evidence type="ECO:0000313" key="7">
    <source>
        <dbReference type="EMBL" id="PIS07825.1"/>
    </source>
</evidence>
<dbReference type="EMBL" id="PEZW01000009">
    <property type="protein sequence ID" value="PIS07825.1"/>
    <property type="molecule type" value="Genomic_DNA"/>
</dbReference>
<evidence type="ECO:0000256" key="4">
    <source>
        <dbReference type="ARBA" id="ARBA00022989"/>
    </source>
</evidence>
<dbReference type="PANTHER" id="PTHR30474">
    <property type="entry name" value="CELL CYCLE PROTEIN"/>
    <property type="match status" value="1"/>
</dbReference>
<proteinExistence type="predicted"/>
<evidence type="ECO:0000256" key="6">
    <source>
        <dbReference type="SAM" id="Phobius"/>
    </source>
</evidence>